<organism evidence="1 2">
    <name type="scientific">Bacillus thuringiensis YBT-1518</name>
    <dbReference type="NCBI Taxonomy" id="529122"/>
    <lineage>
        <taxon>Bacteria</taxon>
        <taxon>Bacillati</taxon>
        <taxon>Bacillota</taxon>
        <taxon>Bacilli</taxon>
        <taxon>Bacillales</taxon>
        <taxon>Bacillaceae</taxon>
        <taxon>Bacillus</taxon>
        <taxon>Bacillus cereus group</taxon>
    </lineage>
</organism>
<dbReference type="KEGG" id="bthu:YBT1518_09075"/>
<dbReference type="PROSITE" id="PS51257">
    <property type="entry name" value="PROKAR_LIPOPROTEIN"/>
    <property type="match status" value="1"/>
</dbReference>
<dbReference type="Pfam" id="PF25682">
    <property type="entry name" value="Phage_VG64"/>
    <property type="match status" value="1"/>
</dbReference>
<accession>A0A9W3KBY5</accession>
<evidence type="ECO:0000313" key="1">
    <source>
        <dbReference type="EMBL" id="AHA71012.1"/>
    </source>
</evidence>
<name>A0A9W3KBY5_BACTU</name>
<dbReference type="AlphaFoldDB" id="A0A9W3KBY5"/>
<sequence>MNFIRNGERKMKKKIIAGLMSIMAITGIAGCSTEADTVSQNLFKSADSFEVQRRVVFFNGITDKYLLSIEGLCALDASDGKKITVTCKTGNGKYKKHYLGLSDNVSYFIEQTDAKYEDAYHYKVLFRPEEIIPDIKLQTSNK</sequence>
<reference evidence="1 2" key="1">
    <citation type="submission" date="2013-05" db="EMBL/GenBank/DDBJ databases">
        <title>Complete genome sequence of Bacillus thuringiensis YBT-1518, a typical strain with high toxicity to nematode.</title>
        <authorList>
            <person name="Wang P."/>
            <person name="Zhang C."/>
            <person name="Guo M."/>
            <person name="Guo S."/>
            <person name="Zhu Y."/>
            <person name="Zheng J."/>
            <person name="Zhu L."/>
            <person name="Ruan L."/>
            <person name="Peng D."/>
            <person name="Sun M."/>
        </authorList>
    </citation>
    <scope>NUCLEOTIDE SEQUENCE [LARGE SCALE GENOMIC DNA]</scope>
    <source>
        <strain evidence="1 2">YBT-1518</strain>
    </source>
</reference>
<dbReference type="InterPro" id="IPR058243">
    <property type="entry name" value="Phage_VG64"/>
</dbReference>
<gene>
    <name evidence="1" type="ORF">YBT1518_09075</name>
</gene>
<evidence type="ECO:0000313" key="2">
    <source>
        <dbReference type="Proteomes" id="UP000018566"/>
    </source>
</evidence>
<protein>
    <submittedName>
        <fullName evidence="1">Phage protein</fullName>
    </submittedName>
</protein>
<dbReference type="EMBL" id="CP005935">
    <property type="protein sequence ID" value="AHA71012.1"/>
    <property type="molecule type" value="Genomic_DNA"/>
</dbReference>
<proteinExistence type="predicted"/>
<dbReference type="Proteomes" id="UP000018566">
    <property type="component" value="Chromosome"/>
</dbReference>